<organism evidence="1">
    <name type="scientific">Anguilla anguilla</name>
    <name type="common">European freshwater eel</name>
    <name type="synonym">Muraena anguilla</name>
    <dbReference type="NCBI Taxonomy" id="7936"/>
    <lineage>
        <taxon>Eukaryota</taxon>
        <taxon>Metazoa</taxon>
        <taxon>Chordata</taxon>
        <taxon>Craniata</taxon>
        <taxon>Vertebrata</taxon>
        <taxon>Euteleostomi</taxon>
        <taxon>Actinopterygii</taxon>
        <taxon>Neopterygii</taxon>
        <taxon>Teleostei</taxon>
        <taxon>Anguilliformes</taxon>
        <taxon>Anguillidae</taxon>
        <taxon>Anguilla</taxon>
    </lineage>
</organism>
<accession>A0A0E9SFM9</accession>
<evidence type="ECO:0000313" key="1">
    <source>
        <dbReference type="EMBL" id="JAH40096.1"/>
    </source>
</evidence>
<reference evidence="1" key="1">
    <citation type="submission" date="2014-11" db="EMBL/GenBank/DDBJ databases">
        <authorList>
            <person name="Amaro Gonzalez C."/>
        </authorList>
    </citation>
    <scope>NUCLEOTIDE SEQUENCE</scope>
</reference>
<reference evidence="1" key="2">
    <citation type="journal article" date="2015" name="Fish Shellfish Immunol.">
        <title>Early steps in the European eel (Anguilla anguilla)-Vibrio vulnificus interaction in the gills: Role of the RtxA13 toxin.</title>
        <authorList>
            <person name="Callol A."/>
            <person name="Pajuelo D."/>
            <person name="Ebbesson L."/>
            <person name="Teles M."/>
            <person name="MacKenzie S."/>
            <person name="Amaro C."/>
        </authorList>
    </citation>
    <scope>NUCLEOTIDE SEQUENCE</scope>
</reference>
<protein>
    <submittedName>
        <fullName evidence="1">Uncharacterized protein</fullName>
    </submittedName>
</protein>
<proteinExistence type="predicted"/>
<dbReference type="EMBL" id="GBXM01068481">
    <property type="protein sequence ID" value="JAH40096.1"/>
    <property type="molecule type" value="Transcribed_RNA"/>
</dbReference>
<name>A0A0E9SFM9_ANGAN</name>
<sequence>MDSTLGWVKLNLSAG</sequence>